<keyword evidence="1" id="KW-0472">Membrane</keyword>
<sequence>MSLDLRTALIILAAGIATYLTRIGGFWLLSNVKNLPPRLETALNAVPAAVLTTLVAPAFFDGGIELKIAMIVALLVGLRHNGIPLILAGWGAAMVLRHFVMT</sequence>
<protein>
    <submittedName>
        <fullName evidence="2">Putative membrane protein</fullName>
    </submittedName>
</protein>
<proteinExistence type="predicted"/>
<evidence type="ECO:0000313" key="3">
    <source>
        <dbReference type="Proteomes" id="UP000519897"/>
    </source>
</evidence>
<evidence type="ECO:0000256" key="1">
    <source>
        <dbReference type="SAM" id="Phobius"/>
    </source>
</evidence>
<keyword evidence="1" id="KW-0812">Transmembrane</keyword>
<feature type="transmembrane region" description="Helical" evidence="1">
    <location>
        <begin position="41"/>
        <end position="60"/>
    </location>
</feature>
<name>A0A7W6PQD6_9HYPH</name>
<reference evidence="2 3" key="1">
    <citation type="submission" date="2020-08" db="EMBL/GenBank/DDBJ databases">
        <title>Genomic Encyclopedia of Type Strains, Phase IV (KMG-IV): sequencing the most valuable type-strain genomes for metagenomic binning, comparative biology and taxonomic classification.</title>
        <authorList>
            <person name="Goeker M."/>
        </authorList>
    </citation>
    <scope>NUCLEOTIDE SEQUENCE [LARGE SCALE GENOMIC DNA]</scope>
    <source>
        <strain evidence="2 3">DSM 29514</strain>
    </source>
</reference>
<dbReference type="InterPro" id="IPR008407">
    <property type="entry name" value="Brnchd-chn_aa_trnsp_AzlD"/>
</dbReference>
<feature type="transmembrane region" description="Helical" evidence="1">
    <location>
        <begin position="66"/>
        <end position="96"/>
    </location>
</feature>
<gene>
    <name evidence="2" type="ORF">GGQ72_000306</name>
</gene>
<dbReference type="RefSeq" id="WP_062554159.1">
    <property type="nucleotide sequence ID" value="NZ_CP049250.1"/>
</dbReference>
<keyword evidence="3" id="KW-1185">Reference proteome</keyword>
<dbReference type="Pfam" id="PF05437">
    <property type="entry name" value="AzlD"/>
    <property type="match status" value="1"/>
</dbReference>
<evidence type="ECO:0000313" key="2">
    <source>
        <dbReference type="EMBL" id="MBB4141807.1"/>
    </source>
</evidence>
<dbReference type="EMBL" id="JACIEC010000001">
    <property type="protein sequence ID" value="MBB4141807.1"/>
    <property type="molecule type" value="Genomic_DNA"/>
</dbReference>
<dbReference type="AlphaFoldDB" id="A0A7W6PQD6"/>
<dbReference type="Proteomes" id="UP000519897">
    <property type="component" value="Unassembled WGS sequence"/>
</dbReference>
<organism evidence="2 3">
    <name type="scientific">Rhizobium rhizoryzae</name>
    <dbReference type="NCBI Taxonomy" id="451876"/>
    <lineage>
        <taxon>Bacteria</taxon>
        <taxon>Pseudomonadati</taxon>
        <taxon>Pseudomonadota</taxon>
        <taxon>Alphaproteobacteria</taxon>
        <taxon>Hyphomicrobiales</taxon>
        <taxon>Rhizobiaceae</taxon>
        <taxon>Rhizobium/Agrobacterium group</taxon>
        <taxon>Rhizobium</taxon>
    </lineage>
</organism>
<comment type="caution">
    <text evidence="2">The sequence shown here is derived from an EMBL/GenBank/DDBJ whole genome shotgun (WGS) entry which is preliminary data.</text>
</comment>
<accession>A0A7W6PQD6</accession>
<feature type="transmembrane region" description="Helical" evidence="1">
    <location>
        <begin position="6"/>
        <end position="29"/>
    </location>
</feature>
<keyword evidence="1" id="KW-1133">Transmembrane helix</keyword>